<dbReference type="GO" id="GO:0051539">
    <property type="term" value="F:4 iron, 4 sulfur cluster binding"/>
    <property type="evidence" value="ECO:0007669"/>
    <property type="project" value="UniProtKB-KW"/>
</dbReference>
<dbReference type="GO" id="GO:0016020">
    <property type="term" value="C:membrane"/>
    <property type="evidence" value="ECO:0007669"/>
    <property type="project" value="InterPro"/>
</dbReference>
<keyword evidence="8" id="KW-0808">Transferase</keyword>
<feature type="transmembrane region" description="Helical" evidence="16">
    <location>
        <begin position="20"/>
        <end position="40"/>
    </location>
</feature>
<reference evidence="18 19" key="1">
    <citation type="submission" date="2017-10" db="EMBL/GenBank/DDBJ databases">
        <title>Integration of genomic and chemical information greatly accelerates assignment of the full stereostructure of myelolactone, a potent inhibitor of myeloma from a marine-derived Micromonospora.</title>
        <authorList>
            <person name="Kim M.C."/>
            <person name="Machado H."/>
            <person name="Jensen P.R."/>
            <person name="Fenical W."/>
        </authorList>
    </citation>
    <scope>NUCLEOTIDE SEQUENCE [LARGE SCALE GENOMIC DNA]</scope>
    <source>
        <strain evidence="18 19">CNY-010</strain>
    </source>
</reference>
<dbReference type="Proteomes" id="UP000267804">
    <property type="component" value="Chromosome"/>
</dbReference>
<dbReference type="Pfam" id="PF02518">
    <property type="entry name" value="HATPase_c"/>
    <property type="match status" value="1"/>
</dbReference>
<keyword evidence="16" id="KW-0472">Membrane</keyword>
<dbReference type="AlphaFoldDB" id="A0A386WKG4"/>
<comment type="subcellular location">
    <subcellularLocation>
        <location evidence="3">Cytoplasm</location>
    </subcellularLocation>
</comment>
<organism evidence="18 19">
    <name type="scientific">Micromonospora tulbaghiae</name>
    <dbReference type="NCBI Taxonomy" id="479978"/>
    <lineage>
        <taxon>Bacteria</taxon>
        <taxon>Bacillati</taxon>
        <taxon>Actinomycetota</taxon>
        <taxon>Actinomycetes</taxon>
        <taxon>Micromonosporales</taxon>
        <taxon>Micromonosporaceae</taxon>
        <taxon>Micromonospora</taxon>
    </lineage>
</organism>
<evidence type="ECO:0000313" key="19">
    <source>
        <dbReference type="Proteomes" id="UP000267804"/>
    </source>
</evidence>
<dbReference type="CDD" id="cd16917">
    <property type="entry name" value="HATPase_UhpB-NarQ-NarX-like"/>
    <property type="match status" value="1"/>
</dbReference>
<evidence type="ECO:0000256" key="5">
    <source>
        <dbReference type="ARBA" id="ARBA00017322"/>
    </source>
</evidence>
<dbReference type="InterPro" id="IPR005467">
    <property type="entry name" value="His_kinase_dom"/>
</dbReference>
<proteinExistence type="predicted"/>
<dbReference type="GO" id="GO:0000155">
    <property type="term" value="F:phosphorelay sensor kinase activity"/>
    <property type="evidence" value="ECO:0007669"/>
    <property type="project" value="InterPro"/>
</dbReference>
<keyword evidence="16" id="KW-1133">Transmembrane helix</keyword>
<protein>
    <recommendedName>
        <fullName evidence="5">Oxygen sensor histidine kinase NreB</fullName>
        <ecNumber evidence="4">2.7.13.3</ecNumber>
    </recommendedName>
    <alternativeName>
        <fullName evidence="15">Nitrogen regulation protein B</fullName>
    </alternativeName>
</protein>
<feature type="transmembrane region" description="Helical" evidence="16">
    <location>
        <begin position="147"/>
        <end position="165"/>
    </location>
</feature>
<keyword evidence="6" id="KW-0004">4Fe-4S</keyword>
<dbReference type="GO" id="GO:0005737">
    <property type="term" value="C:cytoplasm"/>
    <property type="evidence" value="ECO:0007669"/>
    <property type="project" value="UniProtKB-SubCell"/>
</dbReference>
<dbReference type="InterPro" id="IPR036890">
    <property type="entry name" value="HATPase_C_sf"/>
</dbReference>
<comment type="catalytic activity">
    <reaction evidence="1">
        <text>ATP + protein L-histidine = ADP + protein N-phospho-L-histidine.</text>
        <dbReference type="EC" id="2.7.13.3"/>
    </reaction>
</comment>
<evidence type="ECO:0000313" key="18">
    <source>
        <dbReference type="EMBL" id="AYF28797.1"/>
    </source>
</evidence>
<evidence type="ECO:0000256" key="4">
    <source>
        <dbReference type="ARBA" id="ARBA00012438"/>
    </source>
</evidence>
<dbReference type="InterPro" id="IPR050482">
    <property type="entry name" value="Sensor_HK_TwoCompSys"/>
</dbReference>
<evidence type="ECO:0000256" key="1">
    <source>
        <dbReference type="ARBA" id="ARBA00000085"/>
    </source>
</evidence>
<accession>A0A386WKG4</accession>
<evidence type="ECO:0000256" key="11">
    <source>
        <dbReference type="ARBA" id="ARBA00023004"/>
    </source>
</evidence>
<dbReference type="GO" id="GO:0046872">
    <property type="term" value="F:metal ion binding"/>
    <property type="evidence" value="ECO:0007669"/>
    <property type="project" value="UniProtKB-KW"/>
</dbReference>
<keyword evidence="11" id="KW-0408">Iron</keyword>
<dbReference type="InterPro" id="IPR011712">
    <property type="entry name" value="Sig_transdc_His_kin_sub3_dim/P"/>
</dbReference>
<dbReference type="Gene3D" id="3.30.565.10">
    <property type="entry name" value="Histidine kinase-like ATPase, C-terminal domain"/>
    <property type="match status" value="1"/>
</dbReference>
<evidence type="ECO:0000256" key="12">
    <source>
        <dbReference type="ARBA" id="ARBA00023012"/>
    </source>
</evidence>
<dbReference type="PANTHER" id="PTHR24421:SF62">
    <property type="entry name" value="SENSORY TRANSDUCTION HISTIDINE KINASE"/>
    <property type="match status" value="1"/>
</dbReference>
<evidence type="ECO:0000256" key="14">
    <source>
        <dbReference type="ARBA" id="ARBA00024827"/>
    </source>
</evidence>
<dbReference type="EC" id="2.7.13.3" evidence="4"/>
<dbReference type="Gene3D" id="1.20.5.1930">
    <property type="match status" value="1"/>
</dbReference>
<evidence type="ECO:0000256" key="3">
    <source>
        <dbReference type="ARBA" id="ARBA00004496"/>
    </source>
</evidence>
<gene>
    <name evidence="18" type="ORF">CSH63_15300</name>
</gene>
<keyword evidence="12" id="KW-0902">Two-component regulatory system</keyword>
<dbReference type="InterPro" id="IPR017205">
    <property type="entry name" value="Sig_transdc_His_kinase_ChrS"/>
</dbReference>
<name>A0A386WKG4_9ACTN</name>
<dbReference type="SMART" id="SM00387">
    <property type="entry name" value="HATPase_c"/>
    <property type="match status" value="1"/>
</dbReference>
<evidence type="ECO:0000256" key="15">
    <source>
        <dbReference type="ARBA" id="ARBA00030800"/>
    </source>
</evidence>
<dbReference type="SUPFAM" id="SSF55874">
    <property type="entry name" value="ATPase domain of HSP90 chaperone/DNA topoisomerase II/histidine kinase"/>
    <property type="match status" value="1"/>
</dbReference>
<dbReference type="InterPro" id="IPR004358">
    <property type="entry name" value="Sig_transdc_His_kin-like_C"/>
</dbReference>
<evidence type="ECO:0000256" key="2">
    <source>
        <dbReference type="ARBA" id="ARBA00001966"/>
    </source>
</evidence>
<dbReference type="Pfam" id="PF07730">
    <property type="entry name" value="HisKA_3"/>
    <property type="match status" value="1"/>
</dbReference>
<evidence type="ECO:0000256" key="6">
    <source>
        <dbReference type="ARBA" id="ARBA00022485"/>
    </source>
</evidence>
<dbReference type="EMBL" id="CP024087">
    <property type="protein sequence ID" value="AYF28797.1"/>
    <property type="molecule type" value="Genomic_DNA"/>
</dbReference>
<evidence type="ECO:0000259" key="17">
    <source>
        <dbReference type="PROSITE" id="PS50109"/>
    </source>
</evidence>
<evidence type="ECO:0000256" key="16">
    <source>
        <dbReference type="SAM" id="Phobius"/>
    </source>
</evidence>
<feature type="transmembrane region" description="Helical" evidence="16">
    <location>
        <begin position="47"/>
        <end position="68"/>
    </location>
</feature>
<evidence type="ECO:0000256" key="9">
    <source>
        <dbReference type="ARBA" id="ARBA00022723"/>
    </source>
</evidence>
<dbReference type="RefSeq" id="WP_120570868.1">
    <property type="nucleotide sequence ID" value="NZ_CP024087.1"/>
</dbReference>
<comment type="function">
    <text evidence="14">Member of the two-component regulatory system NreB/NreC involved in the control of dissimilatory nitrate/nitrite reduction in response to oxygen. NreB functions as a direct oxygen sensor histidine kinase which is autophosphorylated, in the absence of oxygen, probably at the conserved histidine residue, and transfers its phosphate group probably to a conserved aspartate residue of NreC. NreB/NreC activates the expression of the nitrate (narGHJI) and nitrite (nir) reductase operons, as well as the putative nitrate transporter gene narT.</text>
</comment>
<keyword evidence="16" id="KW-0812">Transmembrane</keyword>
<keyword evidence="13" id="KW-0411">Iron-sulfur</keyword>
<evidence type="ECO:0000256" key="8">
    <source>
        <dbReference type="ARBA" id="ARBA00022679"/>
    </source>
</evidence>
<evidence type="ECO:0000256" key="13">
    <source>
        <dbReference type="ARBA" id="ARBA00023014"/>
    </source>
</evidence>
<evidence type="ECO:0000256" key="10">
    <source>
        <dbReference type="ARBA" id="ARBA00022777"/>
    </source>
</evidence>
<feature type="domain" description="Histidine kinase" evidence="17">
    <location>
        <begin position="324"/>
        <end position="417"/>
    </location>
</feature>
<evidence type="ECO:0000256" key="7">
    <source>
        <dbReference type="ARBA" id="ARBA00022490"/>
    </source>
</evidence>
<keyword evidence="10 18" id="KW-0418">Kinase</keyword>
<keyword evidence="7" id="KW-0963">Cytoplasm</keyword>
<dbReference type="PANTHER" id="PTHR24421">
    <property type="entry name" value="NITRATE/NITRITE SENSOR PROTEIN NARX-RELATED"/>
    <property type="match status" value="1"/>
</dbReference>
<feature type="transmembrane region" description="Helical" evidence="16">
    <location>
        <begin position="80"/>
        <end position="109"/>
    </location>
</feature>
<dbReference type="GO" id="GO:0046983">
    <property type="term" value="F:protein dimerization activity"/>
    <property type="evidence" value="ECO:0007669"/>
    <property type="project" value="InterPro"/>
</dbReference>
<dbReference type="PRINTS" id="PR00344">
    <property type="entry name" value="BCTRLSENSOR"/>
</dbReference>
<keyword evidence="9" id="KW-0479">Metal-binding</keyword>
<sequence>MSIEAELRAEFDRWERKETLFFTVLPYFLLSVCALITLVLPFWDVSLNLPLVLGLTLVIALWVGWFHAHPQWQESGPLTGLYYVGLIVLGASVVTLAPWYGIFTFIGYVHAFLFLKGRWRYAGVAATAMIQAASSTGGLSGATVNEWLVLSLVMIVLAGAFFRFAELDDRRNHRQKRALAELHEANVKLEAALAENAGLHAQLLVQAREAGVQDERQRMAREIHDTLAQGLAGILTQLQAAEQHADRDEAWRRHVDNAKNLARDSLTEARRTVHAVQPEVLAEARLPEAISDVTRRWSQVNHIDAVLTTTGDPRPMHADVEVTLLRAAQEALANVAKHARATRVGLTLSYMEDLVTLDVRDDGVGFELGARRAEDAGDGGFGLAGMRQRVQRLAGRLEIESEPGGGTAISATVPAIPAGAGR</sequence>
<dbReference type="PIRSF" id="PIRSF037434">
    <property type="entry name" value="STHK_ChrS"/>
    <property type="match status" value="1"/>
</dbReference>
<comment type="cofactor">
    <cofactor evidence="2">
        <name>[4Fe-4S] cluster</name>
        <dbReference type="ChEBI" id="CHEBI:49883"/>
    </cofactor>
</comment>
<dbReference type="PROSITE" id="PS50109">
    <property type="entry name" value="HIS_KIN"/>
    <property type="match status" value="1"/>
</dbReference>
<dbReference type="InterPro" id="IPR003594">
    <property type="entry name" value="HATPase_dom"/>
</dbReference>
<dbReference type="KEGG" id="mtua:CSH63_15300"/>